<feature type="transmembrane region" description="Helical" evidence="1">
    <location>
        <begin position="221"/>
        <end position="238"/>
    </location>
</feature>
<organism evidence="3">
    <name type="scientific">Pseudomonas sp. Hg7Tf</name>
    <dbReference type="NCBI Taxonomy" id="3236988"/>
    <lineage>
        <taxon>Bacteria</taxon>
        <taxon>Pseudomonadati</taxon>
        <taxon>Pseudomonadota</taxon>
        <taxon>Gammaproteobacteria</taxon>
        <taxon>Pseudomonadales</taxon>
        <taxon>Pseudomonadaceae</taxon>
        <taxon>Pseudomonas</taxon>
    </lineage>
</organism>
<dbReference type="GO" id="GO:0016020">
    <property type="term" value="C:membrane"/>
    <property type="evidence" value="ECO:0007669"/>
    <property type="project" value="TreeGrafter"/>
</dbReference>
<dbReference type="InterPro" id="IPR050879">
    <property type="entry name" value="Acyltransferase_3"/>
</dbReference>
<feature type="transmembrane region" description="Helical" evidence="1">
    <location>
        <begin position="130"/>
        <end position="150"/>
    </location>
</feature>
<feature type="domain" description="Acyltransferase 3" evidence="2">
    <location>
        <begin position="5"/>
        <end position="335"/>
    </location>
</feature>
<feature type="transmembrane region" description="Helical" evidence="1">
    <location>
        <begin position="12"/>
        <end position="31"/>
    </location>
</feature>
<keyword evidence="1" id="KW-0472">Membrane</keyword>
<dbReference type="PANTHER" id="PTHR23028">
    <property type="entry name" value="ACETYLTRANSFERASE"/>
    <property type="match status" value="1"/>
</dbReference>
<dbReference type="PANTHER" id="PTHR23028:SF131">
    <property type="entry name" value="BLR2367 PROTEIN"/>
    <property type="match status" value="1"/>
</dbReference>
<keyword evidence="1" id="KW-1133">Transmembrane helix</keyword>
<feature type="transmembrane region" description="Helical" evidence="1">
    <location>
        <begin position="316"/>
        <end position="338"/>
    </location>
</feature>
<keyword evidence="3" id="KW-0012">Acyltransferase</keyword>
<gene>
    <name evidence="3" type="ORF">AB4Y39_13075</name>
</gene>
<feature type="transmembrane region" description="Helical" evidence="1">
    <location>
        <begin position="81"/>
        <end position="100"/>
    </location>
</feature>
<name>A0AB39HVW8_9PSED</name>
<dbReference type="InterPro" id="IPR002656">
    <property type="entry name" value="Acyl_transf_3_dom"/>
</dbReference>
<dbReference type="Pfam" id="PF01757">
    <property type="entry name" value="Acyl_transf_3"/>
    <property type="match status" value="1"/>
</dbReference>
<dbReference type="AlphaFoldDB" id="A0AB39HVW8"/>
<dbReference type="GO" id="GO:0016747">
    <property type="term" value="F:acyltransferase activity, transferring groups other than amino-acyl groups"/>
    <property type="evidence" value="ECO:0007669"/>
    <property type="project" value="InterPro"/>
</dbReference>
<dbReference type="EC" id="2.3.-.-" evidence="3"/>
<evidence type="ECO:0000256" key="1">
    <source>
        <dbReference type="SAM" id="Phobius"/>
    </source>
</evidence>
<dbReference type="EMBL" id="CP162607">
    <property type="protein sequence ID" value="XDK34665.1"/>
    <property type="molecule type" value="Genomic_DNA"/>
</dbReference>
<dbReference type="GO" id="GO:0000271">
    <property type="term" value="P:polysaccharide biosynthetic process"/>
    <property type="evidence" value="ECO:0007669"/>
    <property type="project" value="TreeGrafter"/>
</dbReference>
<accession>A0AB39HVW8</accession>
<reference evidence="3" key="1">
    <citation type="submission" date="2024-07" db="EMBL/GenBank/DDBJ databases">
        <title>Identification and characteristics of a novel species of coltsfoot's symbiotic bacteria.</title>
        <authorList>
            <person name="Juszczyk A."/>
            <person name="Jasielczuk I."/>
            <person name="Gurgul A."/>
            <person name="Rogala M."/>
            <person name="Kowalczyk A."/>
            <person name="Szmatola T."/>
            <person name="Kosecka-Strojek M."/>
            <person name="Arent Z."/>
            <person name="Latowski D."/>
        </authorList>
    </citation>
    <scope>NUCLEOTIDE SEQUENCE</scope>
    <source>
        <strain evidence="3">Hg7Tf</strain>
    </source>
</reference>
<feature type="transmembrane region" description="Helical" evidence="1">
    <location>
        <begin position="37"/>
        <end position="60"/>
    </location>
</feature>
<dbReference type="RefSeq" id="WP_280041931.1">
    <property type="nucleotide sequence ID" value="NZ_CP162607.1"/>
</dbReference>
<keyword evidence="1" id="KW-0812">Transmembrane</keyword>
<feature type="transmembrane region" description="Helical" evidence="1">
    <location>
        <begin position="250"/>
        <end position="268"/>
    </location>
</feature>
<feature type="transmembrane region" description="Helical" evidence="1">
    <location>
        <begin position="157"/>
        <end position="177"/>
    </location>
</feature>
<evidence type="ECO:0000313" key="3">
    <source>
        <dbReference type="EMBL" id="XDK34665.1"/>
    </source>
</evidence>
<evidence type="ECO:0000259" key="2">
    <source>
        <dbReference type="Pfam" id="PF01757"/>
    </source>
</evidence>
<feature type="transmembrane region" description="Helical" evidence="1">
    <location>
        <begin position="280"/>
        <end position="304"/>
    </location>
</feature>
<sequence>MERIRSIDFMRGIMALSVLIYHFTGWTTGVLDSSSVIGRLGIYAVSTFYVVSGISLYIVYKDKSFGPVGMINFWIKRIFRIAPLFWIATIITIIAIKMAWPNYVYPTEKLWMNFTLTFGFLAHEQYIPGGGWSIGNELVFYALFPILITLTKRPSTMILSVVVSLAVYVYFSFFLMTPKINLGEQWINYINPWNQLLLFVCGVTCGRIYDQLGSIGNTKAYGLLALAVLAFVFYPSTGNQIHITTGFSRIAYTVICVMAAYACLNIHITADNFMTKAMGLLGDLSYSLYLMHSAVATVALHVLMPKMGITDKTWKLVFLLLVVLPYLFVISYIVYVGVEKPFIKLGRKLSIKSGKPRAEESPA</sequence>
<protein>
    <submittedName>
        <fullName evidence="3">Acyltransferase family protein</fullName>
        <ecNumber evidence="3">2.3.-.-</ecNumber>
    </submittedName>
</protein>
<keyword evidence="3" id="KW-0808">Transferase</keyword>
<proteinExistence type="predicted"/>